<gene>
    <name evidence="2" type="ORF">PR048_026935</name>
</gene>
<comment type="caution">
    <text evidence="2">The sequence shown here is derived from an EMBL/GenBank/DDBJ whole genome shotgun (WGS) entry which is preliminary data.</text>
</comment>
<sequence length="484" mass="54028">MKTNTKPETIVQLWCVHQKGINLTLEFQLFFFLTVLILVKNDAGLFQEVRSLLNGASQSLVITEACMQHLSFKRYRSEVDIDYLSYIAVPETREVVLCDIGSLRSPELHITSRVLILKNITKDMPSVPIADGGLEHLDGLPLADPHFATPSAILSAEIVAEVMTRHKITGEPHVFHTRSALVLVTSSLLVCTDLSLEVAPKKFWGIEDLARKTFMPVENQSCEQHFQDTQIYDSEGKHVLRLPFATPYVILGNFYGSSLKRLQVLECLSQHTSSLIIESSRRKVCQLKYAFCMAVPRRLTIDLCILWRNSTSDPVSIFELNTVTNGLASSPFQVLQRMQKMAIDEGAKYPLTASNLLNYVFVDNIVNGADNVSEALGLKALLLHTSCYNHSIVVNSTDASEGAVNFESTSSVNVLGVHWDLLYDPCTWLAIVMTASKIMIQVMCTRGLIWDKQVGRDVSSNWEIFKAALSLLSLVRVQILIPVV</sequence>
<keyword evidence="1" id="KW-0472">Membrane</keyword>
<keyword evidence="1" id="KW-0812">Transmembrane</keyword>
<proteinExistence type="predicted"/>
<dbReference type="Pfam" id="PF05380">
    <property type="entry name" value="Peptidase_A17"/>
    <property type="match status" value="1"/>
</dbReference>
<name>A0ABQ9GMP1_9NEOP</name>
<evidence type="ECO:0000313" key="3">
    <source>
        <dbReference type="Proteomes" id="UP001159363"/>
    </source>
</evidence>
<dbReference type="Proteomes" id="UP001159363">
    <property type="component" value="Chromosome 10"/>
</dbReference>
<reference evidence="2 3" key="1">
    <citation type="submission" date="2023-02" db="EMBL/GenBank/DDBJ databases">
        <title>LHISI_Scaffold_Assembly.</title>
        <authorList>
            <person name="Stuart O.P."/>
            <person name="Cleave R."/>
            <person name="Magrath M.J.L."/>
            <person name="Mikheyev A.S."/>
        </authorList>
    </citation>
    <scope>NUCLEOTIDE SEQUENCE [LARGE SCALE GENOMIC DNA]</scope>
    <source>
        <strain evidence="2">Daus_M_001</strain>
        <tissue evidence="2">Leg muscle</tissue>
    </source>
</reference>
<evidence type="ECO:0000256" key="1">
    <source>
        <dbReference type="SAM" id="Phobius"/>
    </source>
</evidence>
<organism evidence="2 3">
    <name type="scientific">Dryococelus australis</name>
    <dbReference type="NCBI Taxonomy" id="614101"/>
    <lineage>
        <taxon>Eukaryota</taxon>
        <taxon>Metazoa</taxon>
        <taxon>Ecdysozoa</taxon>
        <taxon>Arthropoda</taxon>
        <taxon>Hexapoda</taxon>
        <taxon>Insecta</taxon>
        <taxon>Pterygota</taxon>
        <taxon>Neoptera</taxon>
        <taxon>Polyneoptera</taxon>
        <taxon>Phasmatodea</taxon>
        <taxon>Verophasmatodea</taxon>
        <taxon>Anareolatae</taxon>
        <taxon>Phasmatidae</taxon>
        <taxon>Eurycanthinae</taxon>
        <taxon>Dryococelus</taxon>
    </lineage>
</organism>
<feature type="transmembrane region" description="Helical" evidence="1">
    <location>
        <begin position="21"/>
        <end position="39"/>
    </location>
</feature>
<dbReference type="InterPro" id="IPR008042">
    <property type="entry name" value="Retrotrans_Pao"/>
</dbReference>
<keyword evidence="3" id="KW-1185">Reference proteome</keyword>
<protein>
    <submittedName>
        <fullName evidence="2">Uncharacterized protein</fullName>
    </submittedName>
</protein>
<keyword evidence="1" id="KW-1133">Transmembrane helix</keyword>
<accession>A0ABQ9GMP1</accession>
<evidence type="ECO:0000313" key="2">
    <source>
        <dbReference type="EMBL" id="KAJ8873301.1"/>
    </source>
</evidence>
<dbReference type="EMBL" id="JARBHB010000011">
    <property type="protein sequence ID" value="KAJ8873301.1"/>
    <property type="molecule type" value="Genomic_DNA"/>
</dbReference>